<accession>A0AC35UHR4</accession>
<protein>
    <submittedName>
        <fullName evidence="2">Sidoreflexin</fullName>
    </submittedName>
</protein>
<dbReference type="Proteomes" id="UP000095286">
    <property type="component" value="Unplaced"/>
</dbReference>
<evidence type="ECO:0000313" key="2">
    <source>
        <dbReference type="WBParaSite" id="RSKR_0001168800.1"/>
    </source>
</evidence>
<sequence>MVVNISQMLSLCYPDSPKVVSLEKKPDIFAKKWDQSTMVGRLKHFAMVVNPLNLLISEKKLIECKSIVLDYKVGKVDKNLTVDELWRAKHLFDSAFHPQSYRISSELGRFSCQVPSNTFIHAGMMTFYKHPLSVMFWQWLNQTSNAVVNYSNRASIDESSNQRLFNSYCMATGGALVTSFGLNYWLKQKNLSPVVGRLVPFASIAIANAINIPTMRYNEFETGITVTDEEGNKIGSSTEVAKTAILTVLVSRVIISIPDMCLTPFAMDYVAKQPWYKGNRWIAGPIQTTLTCIALMIATPVGCALFPQDMSTTVDKLEPHLQDNIRSNFPLAEKVYFNKGL</sequence>
<dbReference type="WBParaSite" id="RSKR_0001168800.1">
    <property type="protein sequence ID" value="RSKR_0001168800.1"/>
    <property type="gene ID" value="RSKR_0001168800"/>
</dbReference>
<evidence type="ECO:0000313" key="1">
    <source>
        <dbReference type="Proteomes" id="UP000095286"/>
    </source>
</evidence>
<name>A0AC35UHR4_9BILA</name>
<proteinExistence type="predicted"/>
<reference evidence="2" key="1">
    <citation type="submission" date="2016-11" db="UniProtKB">
        <authorList>
            <consortium name="WormBaseParasite"/>
        </authorList>
    </citation>
    <scope>IDENTIFICATION</scope>
    <source>
        <strain evidence="2">KR3021</strain>
    </source>
</reference>
<organism evidence="1 2">
    <name type="scientific">Rhabditophanes sp. KR3021</name>
    <dbReference type="NCBI Taxonomy" id="114890"/>
    <lineage>
        <taxon>Eukaryota</taxon>
        <taxon>Metazoa</taxon>
        <taxon>Ecdysozoa</taxon>
        <taxon>Nematoda</taxon>
        <taxon>Chromadorea</taxon>
        <taxon>Rhabditida</taxon>
        <taxon>Tylenchina</taxon>
        <taxon>Panagrolaimomorpha</taxon>
        <taxon>Strongyloidoidea</taxon>
        <taxon>Alloionematidae</taxon>
        <taxon>Rhabditophanes</taxon>
    </lineage>
</organism>